<dbReference type="PANTHER" id="PTHR10174">
    <property type="entry name" value="ALPHA-TOCOPHEROL TRANSFER PROTEIN-RELATED"/>
    <property type="match status" value="1"/>
</dbReference>
<feature type="compositionally biased region" description="Basic and acidic residues" evidence="1">
    <location>
        <begin position="1"/>
        <end position="14"/>
    </location>
</feature>
<dbReference type="SUPFAM" id="SSF52087">
    <property type="entry name" value="CRAL/TRIO domain"/>
    <property type="match status" value="1"/>
</dbReference>
<dbReference type="Pfam" id="PF00650">
    <property type="entry name" value="CRAL_TRIO"/>
    <property type="match status" value="1"/>
</dbReference>
<dbReference type="GO" id="GO:0016020">
    <property type="term" value="C:membrane"/>
    <property type="evidence" value="ECO:0007669"/>
    <property type="project" value="TreeGrafter"/>
</dbReference>
<gene>
    <name evidence="4" type="primary">LOC108016654</name>
</gene>
<evidence type="ECO:0000259" key="2">
    <source>
        <dbReference type="PROSITE" id="PS50191"/>
    </source>
</evidence>
<sequence length="306" mass="35443">MDKDEDKQKGDKDSAPQSTSSSADWSDKLAELVAWFEGNPNLPEKIEPIVMLRFLKCMAFDVERTKSLVELNYSMRNKHPHLFMDRNMEDEMTAKGLRVSDLLILPGITPQGNKLLFFRMADLDPHTRNSVEETKIFFMMSDARFTMPDVERGTESGKDYVLDEADIAQGDVQIVDIEGYTIRHLAYVSIFVLRIYMKFLQEAYPSRLQAMHVINCPSYLDRLISMMSPFLREEIRNMIKYHTEGLESLYKEVPRDMLPEEYGGKAGSIAELKARGVQSIKDKTAYLSDERYWKVASQSKSRWSWF</sequence>
<feature type="domain" description="CRAL-TRIO" evidence="2">
    <location>
        <begin position="90"/>
        <end position="270"/>
    </location>
</feature>
<dbReference type="InterPro" id="IPR036273">
    <property type="entry name" value="CRAL/TRIO_N_dom_sf"/>
</dbReference>
<dbReference type="Proteomes" id="UP001652628">
    <property type="component" value="Chromosome X"/>
</dbReference>
<accession>A0AB39ZLW9</accession>
<organism evidence="3 4">
    <name type="scientific">Drosophila suzukii</name>
    <name type="common">Spotted-wing drosophila fruit fly</name>
    <dbReference type="NCBI Taxonomy" id="28584"/>
    <lineage>
        <taxon>Eukaryota</taxon>
        <taxon>Metazoa</taxon>
        <taxon>Ecdysozoa</taxon>
        <taxon>Arthropoda</taxon>
        <taxon>Hexapoda</taxon>
        <taxon>Insecta</taxon>
        <taxon>Pterygota</taxon>
        <taxon>Neoptera</taxon>
        <taxon>Endopterygota</taxon>
        <taxon>Diptera</taxon>
        <taxon>Brachycera</taxon>
        <taxon>Muscomorpha</taxon>
        <taxon>Ephydroidea</taxon>
        <taxon>Drosophilidae</taxon>
        <taxon>Drosophila</taxon>
        <taxon>Sophophora</taxon>
    </lineage>
</organism>
<proteinExistence type="predicted"/>
<dbReference type="SMART" id="SM00516">
    <property type="entry name" value="SEC14"/>
    <property type="match status" value="1"/>
</dbReference>
<evidence type="ECO:0000313" key="3">
    <source>
        <dbReference type="Proteomes" id="UP001652628"/>
    </source>
</evidence>
<evidence type="ECO:0000256" key="1">
    <source>
        <dbReference type="SAM" id="MobiDB-lite"/>
    </source>
</evidence>
<dbReference type="Gene3D" id="3.40.525.10">
    <property type="entry name" value="CRAL-TRIO lipid binding domain"/>
    <property type="match status" value="1"/>
</dbReference>
<dbReference type="InterPro" id="IPR036865">
    <property type="entry name" value="CRAL-TRIO_dom_sf"/>
</dbReference>
<dbReference type="PROSITE" id="PS50191">
    <property type="entry name" value="CRAL_TRIO"/>
    <property type="match status" value="1"/>
</dbReference>
<keyword evidence="3" id="KW-1185">Reference proteome</keyword>
<feature type="region of interest" description="Disordered" evidence="1">
    <location>
        <begin position="1"/>
        <end position="23"/>
    </location>
</feature>
<protein>
    <submittedName>
        <fullName evidence="4">Alpha-tocopherol transfer protein-like</fullName>
    </submittedName>
</protein>
<dbReference type="SUPFAM" id="SSF46938">
    <property type="entry name" value="CRAL/TRIO N-terminal domain"/>
    <property type="match status" value="1"/>
</dbReference>
<evidence type="ECO:0000313" key="4">
    <source>
        <dbReference type="RefSeq" id="XP_016938851.2"/>
    </source>
</evidence>
<dbReference type="CDD" id="cd00170">
    <property type="entry name" value="SEC14"/>
    <property type="match status" value="1"/>
</dbReference>
<dbReference type="InterPro" id="IPR001251">
    <property type="entry name" value="CRAL-TRIO_dom"/>
</dbReference>
<dbReference type="PANTHER" id="PTHR10174:SF222">
    <property type="entry name" value="GH10083P-RELATED"/>
    <property type="match status" value="1"/>
</dbReference>
<dbReference type="AlphaFoldDB" id="A0AB39ZLW9"/>
<reference evidence="4" key="1">
    <citation type="submission" date="2025-08" db="UniProtKB">
        <authorList>
            <consortium name="RefSeq"/>
        </authorList>
    </citation>
    <scope>IDENTIFICATION</scope>
</reference>
<dbReference type="RefSeq" id="XP_016938851.2">
    <property type="nucleotide sequence ID" value="XM_017083362.4"/>
</dbReference>
<dbReference type="GeneID" id="108016654"/>
<dbReference type="GO" id="GO:1902936">
    <property type="term" value="F:phosphatidylinositol bisphosphate binding"/>
    <property type="evidence" value="ECO:0007669"/>
    <property type="project" value="TreeGrafter"/>
</dbReference>
<name>A0AB39ZLW9_DROSZ</name>